<sequence length="132" mass="15125">MKLVIAKQHGVIATTVLTKQIPPVAKSSLANVIWNYSLQAKPCQRYVHKYQQDIAKPELSPVNINFHHLLSSLQTCGPHYAANGTLTDMVRLFNSLTRHAERIFCEIYDEVVELNRKAKVMGKRTERLMRDH</sequence>
<reference evidence="2" key="1">
    <citation type="submission" date="2017-02" db="UniProtKB">
        <authorList>
            <consortium name="WormBaseParasite"/>
        </authorList>
    </citation>
    <scope>IDENTIFICATION</scope>
</reference>
<evidence type="ECO:0000313" key="2">
    <source>
        <dbReference type="WBParaSite" id="ALUE_0001019101-mRNA-1"/>
    </source>
</evidence>
<proteinExistence type="predicted"/>
<dbReference type="WBParaSite" id="ALUE_0001019101-mRNA-1">
    <property type="protein sequence ID" value="ALUE_0001019101-mRNA-1"/>
    <property type="gene ID" value="ALUE_0001019101"/>
</dbReference>
<accession>A0A0M3I1L9</accession>
<keyword evidence="1" id="KW-1185">Reference proteome</keyword>
<evidence type="ECO:0000313" key="1">
    <source>
        <dbReference type="Proteomes" id="UP000036681"/>
    </source>
</evidence>
<dbReference type="Proteomes" id="UP000036681">
    <property type="component" value="Unplaced"/>
</dbReference>
<dbReference type="Gene3D" id="1.20.5.340">
    <property type="match status" value="1"/>
</dbReference>
<dbReference type="AlphaFoldDB" id="A0A0M3I1L9"/>
<organism evidence="1 2">
    <name type="scientific">Ascaris lumbricoides</name>
    <name type="common">Giant roundworm</name>
    <dbReference type="NCBI Taxonomy" id="6252"/>
    <lineage>
        <taxon>Eukaryota</taxon>
        <taxon>Metazoa</taxon>
        <taxon>Ecdysozoa</taxon>
        <taxon>Nematoda</taxon>
        <taxon>Chromadorea</taxon>
        <taxon>Rhabditida</taxon>
        <taxon>Spirurina</taxon>
        <taxon>Ascaridomorpha</taxon>
        <taxon>Ascaridoidea</taxon>
        <taxon>Ascarididae</taxon>
        <taxon>Ascaris</taxon>
    </lineage>
</organism>
<protein>
    <submittedName>
        <fullName evidence="2">WASH complex subunit strumpellin</fullName>
    </submittedName>
</protein>
<name>A0A0M3I1L9_ASCLU</name>